<organism evidence="1 2">
    <name type="scientific">Trichonephila clavata</name>
    <name type="common">Joro spider</name>
    <name type="synonym">Nephila clavata</name>
    <dbReference type="NCBI Taxonomy" id="2740835"/>
    <lineage>
        <taxon>Eukaryota</taxon>
        <taxon>Metazoa</taxon>
        <taxon>Ecdysozoa</taxon>
        <taxon>Arthropoda</taxon>
        <taxon>Chelicerata</taxon>
        <taxon>Arachnida</taxon>
        <taxon>Araneae</taxon>
        <taxon>Araneomorphae</taxon>
        <taxon>Entelegynae</taxon>
        <taxon>Araneoidea</taxon>
        <taxon>Nephilidae</taxon>
        <taxon>Trichonephila</taxon>
    </lineage>
</organism>
<evidence type="ECO:0000313" key="2">
    <source>
        <dbReference type="Proteomes" id="UP000887116"/>
    </source>
</evidence>
<keyword evidence="2" id="KW-1185">Reference proteome</keyword>
<sequence>MRRPRPMSDLPGWGSTSFWTLDPSFLPDSSCTDFQLTDAFCLNSEFKCLLAQKVNELQQQVATLTDNQINTDQRYNKVKQENAALQNNFKNGKSPSHSTQISFVPRRRLASSNDSLRTKNSCVLLRNANLPFKFETSGHQSKNLHVFDICMLVQKLLSPDS</sequence>
<evidence type="ECO:0000313" key="1">
    <source>
        <dbReference type="EMBL" id="GFQ67267.1"/>
    </source>
</evidence>
<accession>A0A8X6F1C1</accession>
<dbReference type="EMBL" id="BMAO01010444">
    <property type="protein sequence ID" value="GFQ67267.1"/>
    <property type="molecule type" value="Genomic_DNA"/>
</dbReference>
<dbReference type="AlphaFoldDB" id="A0A8X6F1C1"/>
<gene>
    <name evidence="1" type="ORF">TNCT_166101</name>
</gene>
<reference evidence="1" key="1">
    <citation type="submission" date="2020-07" db="EMBL/GenBank/DDBJ databases">
        <title>Multicomponent nature underlies the extraordinary mechanical properties of spider dragline silk.</title>
        <authorList>
            <person name="Kono N."/>
            <person name="Nakamura H."/>
            <person name="Mori M."/>
            <person name="Yoshida Y."/>
            <person name="Ohtoshi R."/>
            <person name="Malay A.D."/>
            <person name="Moran D.A.P."/>
            <person name="Tomita M."/>
            <person name="Numata K."/>
            <person name="Arakawa K."/>
        </authorList>
    </citation>
    <scope>NUCLEOTIDE SEQUENCE</scope>
</reference>
<name>A0A8X6F1C1_TRICU</name>
<protein>
    <submittedName>
        <fullName evidence="1">Uncharacterized protein</fullName>
    </submittedName>
</protein>
<proteinExistence type="predicted"/>
<dbReference type="Proteomes" id="UP000887116">
    <property type="component" value="Unassembled WGS sequence"/>
</dbReference>
<comment type="caution">
    <text evidence="1">The sequence shown here is derived from an EMBL/GenBank/DDBJ whole genome shotgun (WGS) entry which is preliminary data.</text>
</comment>